<dbReference type="Proteomes" id="UP000600799">
    <property type="component" value="Unassembled WGS sequence"/>
</dbReference>
<dbReference type="InterPro" id="IPR015500">
    <property type="entry name" value="Peptidase_S8_subtilisin-rel"/>
</dbReference>
<evidence type="ECO:0000256" key="4">
    <source>
        <dbReference type="ARBA" id="ARBA00022825"/>
    </source>
</evidence>
<dbReference type="InterPro" id="IPR036852">
    <property type="entry name" value="Peptidase_S8/S53_dom_sf"/>
</dbReference>
<evidence type="ECO:0000256" key="1">
    <source>
        <dbReference type="ARBA" id="ARBA00011073"/>
    </source>
</evidence>
<feature type="active site" description="Charge relay system" evidence="5">
    <location>
        <position position="123"/>
    </location>
</feature>
<dbReference type="PROSITE" id="PS51892">
    <property type="entry name" value="SUBTILASE"/>
    <property type="match status" value="1"/>
</dbReference>
<name>A0ABS0HJE3_9SPHN</name>
<feature type="active site" description="Charge relay system" evidence="5">
    <location>
        <position position="298"/>
    </location>
</feature>
<feature type="active site" description="Charge relay system" evidence="5">
    <location>
        <position position="152"/>
    </location>
</feature>
<gene>
    <name evidence="7" type="ORF">I2488_15230</name>
</gene>
<reference evidence="7 8" key="1">
    <citation type="submission" date="2020-11" db="EMBL/GenBank/DDBJ databases">
        <title>The genome sequence of Novosphingobium sp. 1Y9A.</title>
        <authorList>
            <person name="Liu Y."/>
        </authorList>
    </citation>
    <scope>NUCLEOTIDE SEQUENCE [LARGE SCALE GENOMIC DNA]</scope>
    <source>
        <strain evidence="7 8">1Y9A</strain>
    </source>
</reference>
<dbReference type="InterPro" id="IPR050131">
    <property type="entry name" value="Peptidase_S8_subtilisin-like"/>
</dbReference>
<dbReference type="Pfam" id="PF00082">
    <property type="entry name" value="Peptidase_S8"/>
    <property type="match status" value="1"/>
</dbReference>
<dbReference type="PANTHER" id="PTHR43806:SF11">
    <property type="entry name" value="CEREVISIN-RELATED"/>
    <property type="match status" value="1"/>
</dbReference>
<dbReference type="InterPro" id="IPR000209">
    <property type="entry name" value="Peptidase_S8/S53_dom"/>
</dbReference>
<organism evidence="7 8">
    <name type="scientific">Novosphingobium jiangmenense</name>
    <dbReference type="NCBI Taxonomy" id="2791981"/>
    <lineage>
        <taxon>Bacteria</taxon>
        <taxon>Pseudomonadati</taxon>
        <taxon>Pseudomonadota</taxon>
        <taxon>Alphaproteobacteria</taxon>
        <taxon>Sphingomonadales</taxon>
        <taxon>Sphingomonadaceae</taxon>
        <taxon>Novosphingobium</taxon>
    </lineage>
</organism>
<comment type="caution">
    <text evidence="7">The sequence shown here is derived from an EMBL/GenBank/DDBJ whole genome shotgun (WGS) entry which is preliminary data.</text>
</comment>
<dbReference type="SUPFAM" id="SSF52743">
    <property type="entry name" value="Subtilisin-like"/>
    <property type="match status" value="1"/>
</dbReference>
<keyword evidence="8" id="KW-1185">Reference proteome</keyword>
<dbReference type="Gene3D" id="3.40.50.200">
    <property type="entry name" value="Peptidase S8/S53 domain"/>
    <property type="match status" value="1"/>
</dbReference>
<dbReference type="PRINTS" id="PR00723">
    <property type="entry name" value="SUBTILISIN"/>
</dbReference>
<evidence type="ECO:0000313" key="8">
    <source>
        <dbReference type="Proteomes" id="UP000600799"/>
    </source>
</evidence>
<evidence type="ECO:0000256" key="5">
    <source>
        <dbReference type="PROSITE-ProRule" id="PRU01240"/>
    </source>
</evidence>
<feature type="domain" description="Peptidase S8/S53" evidence="6">
    <location>
        <begin position="114"/>
        <end position="344"/>
    </location>
</feature>
<accession>A0ABS0HJE3</accession>
<keyword evidence="3 5" id="KW-0378">Hydrolase</keyword>
<dbReference type="CDD" id="cd05561">
    <property type="entry name" value="Peptidases_S8_4"/>
    <property type="match status" value="1"/>
</dbReference>
<dbReference type="EMBL" id="JADQDC010000011">
    <property type="protein sequence ID" value="MBF9152359.1"/>
    <property type="molecule type" value="Genomic_DNA"/>
</dbReference>
<evidence type="ECO:0000259" key="6">
    <source>
        <dbReference type="Pfam" id="PF00082"/>
    </source>
</evidence>
<protein>
    <submittedName>
        <fullName evidence="7">S8 family serine peptidase</fullName>
    </submittedName>
</protein>
<keyword evidence="2 5" id="KW-0645">Protease</keyword>
<comment type="similarity">
    <text evidence="1 5">Belongs to the peptidase S8 family.</text>
</comment>
<evidence type="ECO:0000256" key="3">
    <source>
        <dbReference type="ARBA" id="ARBA00022801"/>
    </source>
</evidence>
<sequence>MHDLADSERAEHDERGYPVRRGEVFALDMPEPALAQLQSAGFRVLQRVRLDALDRDMLRLAAPPGTSAIAARDQLRALAPGAAVDLVHYYGLDLTAGSKPHRAREKAMPSRNAGSSFAVAVIDTAIAPHRALAAARIVNWSDGSSGQAPTGHGTAVASLLANAGRPTIYSANIFRGPAERPYTSAEVIASALEWTLAQNAPVINMSLAGPRNAVLDRLIRDALRSGKVVVAAAGNGGPTAPPSYPAAVPGVVAVTAVDKDRRIYRLAQRGRHIAVAAYGVDVLAADARNNLARFTGTSFATPVISAWLARCRASGSGAASCGQQLKDAARDLGAKGYDEVYGFGLVE</sequence>
<evidence type="ECO:0000313" key="7">
    <source>
        <dbReference type="EMBL" id="MBF9152359.1"/>
    </source>
</evidence>
<keyword evidence="4 5" id="KW-0720">Serine protease</keyword>
<evidence type="ECO:0000256" key="2">
    <source>
        <dbReference type="ARBA" id="ARBA00022670"/>
    </source>
</evidence>
<dbReference type="PANTHER" id="PTHR43806">
    <property type="entry name" value="PEPTIDASE S8"/>
    <property type="match status" value="1"/>
</dbReference>
<proteinExistence type="inferred from homology"/>